<dbReference type="AlphaFoldDB" id="A0A7H1BIJ8"/>
<keyword evidence="1" id="KW-0418">Kinase</keyword>
<accession>A0A7H1BIJ8</accession>
<gene>
    <name evidence="1" type="ORF">IAG42_05795</name>
</gene>
<dbReference type="GO" id="GO:0051287">
    <property type="term" value="F:NAD binding"/>
    <property type="evidence" value="ECO:0007669"/>
    <property type="project" value="UniProtKB-ARBA"/>
</dbReference>
<sequence>MGGVLARLPPQDPRRTLVTRPRVGLVVNPVAGLGGRVGLGGTDGPERPRRALELGAVPRASARAEEALAEIRARGCAPVIVTAPGAMGEEAARGAGLDVETVPAPRSGVPGPLGTTAEDTVAAVRAVVAAGVGLLLFAGGDGTARDVARALDGAPCVVLGVPTGVKMHSAVFAVGPRAAGEVAAARLGGAAPGVRDAEVMDRDEEALRAGRTASRLYGWLTVPDVPARVQQRKTGSASAAYDTSGGIAAELVGRAGDGLLVLGPGTTTRAVAAALGADASLAGVDVLDLRGGQAVVVAKDASEAEILARLDPARPCHVVVSPIGGQGFLLGRGNQQISPRVLRAAGGRGGLLVVCTEGKLAALQGRPLLVDTGDRALDAELTGHVRVVTGHRRISLYRTEA</sequence>
<name>A0A7H1BIJ8_9ACTN</name>
<dbReference type="GO" id="GO:0005524">
    <property type="term" value="F:ATP binding"/>
    <property type="evidence" value="ECO:0007669"/>
    <property type="project" value="UniProtKB-ARBA"/>
</dbReference>
<dbReference type="InterPro" id="IPR002504">
    <property type="entry name" value="NADK"/>
</dbReference>
<protein>
    <submittedName>
        <fullName evidence="1">NAD(+)/NADH kinase</fullName>
    </submittedName>
</protein>
<dbReference type="PANTHER" id="PTHR40697">
    <property type="entry name" value="ACETOIN CATABOLISM PROTEIN X"/>
    <property type="match status" value="1"/>
</dbReference>
<dbReference type="GO" id="GO:0003951">
    <property type="term" value="F:NAD+ kinase activity"/>
    <property type="evidence" value="ECO:0007669"/>
    <property type="project" value="InterPro"/>
</dbReference>
<evidence type="ECO:0000313" key="2">
    <source>
        <dbReference type="Proteomes" id="UP000516428"/>
    </source>
</evidence>
<dbReference type="Pfam" id="PF20143">
    <property type="entry name" value="NAD_kinase_C"/>
    <property type="match status" value="1"/>
</dbReference>
<dbReference type="SUPFAM" id="SSF111331">
    <property type="entry name" value="NAD kinase/diacylglycerol kinase-like"/>
    <property type="match status" value="1"/>
</dbReference>
<proteinExistence type="predicted"/>
<dbReference type="InterPro" id="IPR016064">
    <property type="entry name" value="NAD/diacylglycerol_kinase_sf"/>
</dbReference>
<dbReference type="EMBL" id="CP061281">
    <property type="protein sequence ID" value="QNS08553.1"/>
    <property type="molecule type" value="Genomic_DNA"/>
</dbReference>
<dbReference type="KEGG" id="sxn:IAG42_05795"/>
<organism evidence="1 2">
    <name type="scientific">Streptomyces xanthii</name>
    <dbReference type="NCBI Taxonomy" id="2768069"/>
    <lineage>
        <taxon>Bacteria</taxon>
        <taxon>Bacillati</taxon>
        <taxon>Actinomycetota</taxon>
        <taxon>Actinomycetes</taxon>
        <taxon>Kitasatosporales</taxon>
        <taxon>Streptomycetaceae</taxon>
        <taxon>Streptomyces</taxon>
    </lineage>
</organism>
<reference evidence="1 2" key="1">
    <citation type="submission" date="2020-09" db="EMBL/GenBank/DDBJ databases">
        <title>A novel species.</title>
        <authorList>
            <person name="Gao J."/>
        </authorList>
    </citation>
    <scope>NUCLEOTIDE SEQUENCE [LARGE SCALE GENOMIC DNA]</scope>
    <source>
        <strain evidence="1 2">CRXT-Y-14</strain>
    </source>
</reference>
<dbReference type="InterPro" id="IPR039065">
    <property type="entry name" value="AcoX-like"/>
</dbReference>
<dbReference type="PANTHER" id="PTHR40697:SF2">
    <property type="entry name" value="ATP-NAD KINASE-RELATED"/>
    <property type="match status" value="1"/>
</dbReference>
<evidence type="ECO:0000313" key="1">
    <source>
        <dbReference type="EMBL" id="QNS08553.1"/>
    </source>
</evidence>
<dbReference type="Proteomes" id="UP000516428">
    <property type="component" value="Chromosome"/>
</dbReference>
<keyword evidence="2" id="KW-1185">Reference proteome</keyword>
<dbReference type="Pfam" id="PF01513">
    <property type="entry name" value="NAD_kinase"/>
    <property type="match status" value="1"/>
</dbReference>
<keyword evidence="1" id="KW-0808">Transferase</keyword>
<dbReference type="GO" id="GO:0006741">
    <property type="term" value="P:NADP+ biosynthetic process"/>
    <property type="evidence" value="ECO:0007669"/>
    <property type="project" value="InterPro"/>
</dbReference>